<dbReference type="GO" id="GO:0005351">
    <property type="term" value="F:carbohydrate:proton symporter activity"/>
    <property type="evidence" value="ECO:0007669"/>
    <property type="project" value="TreeGrafter"/>
</dbReference>
<dbReference type="PRINTS" id="PR00171">
    <property type="entry name" value="SUGRTRNSPORT"/>
</dbReference>
<evidence type="ECO:0000256" key="7">
    <source>
        <dbReference type="RuleBase" id="RU003346"/>
    </source>
</evidence>
<dbReference type="InterPro" id="IPR003663">
    <property type="entry name" value="Sugar/inositol_transpt"/>
</dbReference>
<dbReference type="Pfam" id="PF00083">
    <property type="entry name" value="Sugar_tr"/>
    <property type="match status" value="1"/>
</dbReference>
<dbReference type="InterPro" id="IPR050360">
    <property type="entry name" value="MFS_Sugar_Transporters"/>
</dbReference>
<evidence type="ECO:0000256" key="6">
    <source>
        <dbReference type="ARBA" id="ARBA00023136"/>
    </source>
</evidence>
<feature type="transmembrane region" description="Helical" evidence="8">
    <location>
        <begin position="69"/>
        <end position="86"/>
    </location>
</feature>
<feature type="transmembrane region" description="Helical" evidence="8">
    <location>
        <begin position="308"/>
        <end position="327"/>
    </location>
</feature>
<feature type="transmembrane region" description="Helical" evidence="8">
    <location>
        <begin position="21"/>
        <end position="49"/>
    </location>
</feature>
<reference evidence="10 11" key="1">
    <citation type="submission" date="2019-07" db="EMBL/GenBank/DDBJ databases">
        <authorList>
            <person name="Friedrich A."/>
            <person name="Schacherer J."/>
        </authorList>
    </citation>
    <scope>NUCLEOTIDE SEQUENCE [LARGE SCALE GENOMIC DNA]</scope>
</reference>
<evidence type="ECO:0000256" key="3">
    <source>
        <dbReference type="ARBA" id="ARBA00022448"/>
    </source>
</evidence>
<proteinExistence type="inferred from homology"/>
<feature type="transmembrane region" description="Helical" evidence="8">
    <location>
        <begin position="435"/>
        <end position="456"/>
    </location>
</feature>
<dbReference type="InterPro" id="IPR036259">
    <property type="entry name" value="MFS_trans_sf"/>
</dbReference>
<name>A0A7D9H2D0_DEKBR</name>
<dbReference type="PROSITE" id="PS50850">
    <property type="entry name" value="MFS"/>
    <property type="match status" value="1"/>
</dbReference>
<dbReference type="NCBIfam" id="TIGR00879">
    <property type="entry name" value="SP"/>
    <property type="match status" value="1"/>
</dbReference>
<evidence type="ECO:0000256" key="8">
    <source>
        <dbReference type="SAM" id="Phobius"/>
    </source>
</evidence>
<feature type="transmembrane region" description="Helical" evidence="8">
    <location>
        <begin position="93"/>
        <end position="109"/>
    </location>
</feature>
<dbReference type="FunFam" id="1.20.1250.20:FF:000134">
    <property type="entry name" value="MFS sugar transporter protein"/>
    <property type="match status" value="1"/>
</dbReference>
<keyword evidence="4 8" id="KW-0812">Transmembrane</keyword>
<feature type="transmembrane region" description="Helical" evidence="8">
    <location>
        <begin position="153"/>
        <end position="175"/>
    </location>
</feature>
<evidence type="ECO:0000256" key="1">
    <source>
        <dbReference type="ARBA" id="ARBA00004141"/>
    </source>
</evidence>
<feature type="transmembrane region" description="Helical" evidence="8">
    <location>
        <begin position="409"/>
        <end position="429"/>
    </location>
</feature>
<feature type="transmembrane region" description="Helical" evidence="8">
    <location>
        <begin position="368"/>
        <end position="388"/>
    </location>
</feature>
<feature type="transmembrane region" description="Helical" evidence="8">
    <location>
        <begin position="115"/>
        <end position="141"/>
    </location>
</feature>
<organism evidence="10 11">
    <name type="scientific">Dekkera bruxellensis</name>
    <name type="common">Brettanomyces custersii</name>
    <dbReference type="NCBI Taxonomy" id="5007"/>
    <lineage>
        <taxon>Eukaryota</taxon>
        <taxon>Fungi</taxon>
        <taxon>Dikarya</taxon>
        <taxon>Ascomycota</taxon>
        <taxon>Saccharomycotina</taxon>
        <taxon>Pichiomycetes</taxon>
        <taxon>Pichiales</taxon>
        <taxon>Pichiaceae</taxon>
        <taxon>Brettanomyces</taxon>
    </lineage>
</organism>
<evidence type="ECO:0000313" key="10">
    <source>
        <dbReference type="EMBL" id="VUG17969.1"/>
    </source>
</evidence>
<dbReference type="Gene3D" id="1.20.1250.20">
    <property type="entry name" value="MFS general substrate transporter like domains"/>
    <property type="match status" value="1"/>
</dbReference>
<evidence type="ECO:0000256" key="5">
    <source>
        <dbReference type="ARBA" id="ARBA00022989"/>
    </source>
</evidence>
<comment type="similarity">
    <text evidence="2 7">Belongs to the major facilitator superfamily. Sugar transporter (TC 2.A.1.1) family.</text>
</comment>
<gene>
    <name evidence="10" type="ORF">DEBR0S2_20560G</name>
</gene>
<dbReference type="SUPFAM" id="SSF103473">
    <property type="entry name" value="MFS general substrate transporter"/>
    <property type="match status" value="1"/>
</dbReference>
<feature type="transmembrane region" description="Helical" evidence="8">
    <location>
        <begin position="339"/>
        <end position="356"/>
    </location>
</feature>
<accession>A0A7D9H2D0</accession>
<evidence type="ECO:0000256" key="4">
    <source>
        <dbReference type="ARBA" id="ARBA00022692"/>
    </source>
</evidence>
<feature type="domain" description="Major facilitator superfamily (MFS) profile" evidence="9">
    <location>
        <begin position="26"/>
        <end position="460"/>
    </location>
</feature>
<sequence>MWHPFNSSDTLSKHIPRKRKLMLMALILTGVVNSTTLGYDTMMMAGLIAIDPFSGYFHLKPATTGLLNASNWMGGILACTFVAHLCDYVGRRVTIFFGCMLAFVGIIIQSASQNITMFCIAKIIMGIAIHMSGVAAPLLIAELAPPDMRGIIGGLYFTMFDAGAIIASAVSYGTGQINSTWAWRIPSIIQAIPSAITIAAIPFVPESPRWMVAQGHRQYARDALMICQGLDKENAEELVEKIHLSLKSTTPFAHQWRELMRPSRPMLKRILIILSFTWIVEMGGSSIGSYYLTILLQQAGISGSTKLLQINMISSCWNFFVAVVGAFTFDRLGRKPQSIISLTGMTACLFCLGGFIQKWGATSTNKSAQYATIFWMFLFNGFYSFCYTPMQTLYPTEIFPTRVRAAGTAFFQFWNCGFGLLASFVLPISMDAVGWKFYMINASYNIPFIFIIYFLWMETKNMTLEDVASRFGDGMNNAELIDSNEVQEEVSADQKLSSKNAILNAKVIASAKE</sequence>
<keyword evidence="5 8" id="KW-1133">Transmembrane helix</keyword>
<evidence type="ECO:0000256" key="2">
    <source>
        <dbReference type="ARBA" id="ARBA00010992"/>
    </source>
</evidence>
<keyword evidence="11" id="KW-1185">Reference proteome</keyword>
<keyword evidence="6 8" id="KW-0472">Membrane</keyword>
<evidence type="ECO:0000313" key="11">
    <source>
        <dbReference type="Proteomes" id="UP000478008"/>
    </source>
</evidence>
<dbReference type="PANTHER" id="PTHR48022">
    <property type="entry name" value="PLASTIDIC GLUCOSE TRANSPORTER 4"/>
    <property type="match status" value="1"/>
</dbReference>
<feature type="transmembrane region" description="Helical" evidence="8">
    <location>
        <begin position="181"/>
        <end position="204"/>
    </location>
</feature>
<dbReference type="InterPro" id="IPR020846">
    <property type="entry name" value="MFS_dom"/>
</dbReference>
<dbReference type="PANTHER" id="PTHR48022:SF64">
    <property type="entry name" value="MAJOR FACILITATOR SUPERFAMILY (MFS) PROFILE DOMAIN-CONTAINING PROTEIN"/>
    <property type="match status" value="1"/>
</dbReference>
<evidence type="ECO:0000259" key="9">
    <source>
        <dbReference type="PROSITE" id="PS50850"/>
    </source>
</evidence>
<dbReference type="EMBL" id="CABFWN010000002">
    <property type="protein sequence ID" value="VUG17969.1"/>
    <property type="molecule type" value="Genomic_DNA"/>
</dbReference>
<dbReference type="GO" id="GO:0016020">
    <property type="term" value="C:membrane"/>
    <property type="evidence" value="ECO:0007669"/>
    <property type="project" value="UniProtKB-SubCell"/>
</dbReference>
<dbReference type="Proteomes" id="UP000478008">
    <property type="component" value="Unassembled WGS sequence"/>
</dbReference>
<dbReference type="AlphaFoldDB" id="A0A7D9H2D0"/>
<feature type="transmembrane region" description="Helical" evidence="8">
    <location>
        <begin position="270"/>
        <end position="296"/>
    </location>
</feature>
<dbReference type="InterPro" id="IPR005828">
    <property type="entry name" value="MFS_sugar_transport-like"/>
</dbReference>
<protein>
    <submittedName>
        <fullName evidence="10">DEBR0S2_20560g1_1</fullName>
    </submittedName>
</protein>
<comment type="subcellular location">
    <subcellularLocation>
        <location evidence="1">Membrane</location>
        <topology evidence="1">Multi-pass membrane protein</topology>
    </subcellularLocation>
</comment>
<keyword evidence="3 7" id="KW-0813">Transport</keyword>